<comment type="caution">
    <text evidence="2">The sequence shown here is derived from an EMBL/GenBank/DDBJ whole genome shotgun (WGS) entry which is preliminary data.</text>
</comment>
<evidence type="ECO:0000256" key="1">
    <source>
        <dbReference type="SAM" id="SignalP"/>
    </source>
</evidence>
<dbReference type="Proteomes" id="UP000555552">
    <property type="component" value="Unassembled WGS sequence"/>
</dbReference>
<evidence type="ECO:0008006" key="4">
    <source>
        <dbReference type="Google" id="ProtNLM"/>
    </source>
</evidence>
<feature type="chain" id="PRO_5039719582" description="Lipoprotein" evidence="1">
    <location>
        <begin position="41"/>
        <end position="184"/>
    </location>
</feature>
<evidence type="ECO:0000313" key="2">
    <source>
        <dbReference type="EMBL" id="NNH24229.1"/>
    </source>
</evidence>
<protein>
    <recommendedName>
        <fullName evidence="4">Lipoprotein</fullName>
    </recommendedName>
</protein>
<gene>
    <name evidence="2" type="ORF">HLB09_14240</name>
</gene>
<dbReference type="AlphaFoldDB" id="A0A849BLS7"/>
<dbReference type="RefSeq" id="WP_171203992.1">
    <property type="nucleotide sequence ID" value="NZ_BAAANP010000010.1"/>
</dbReference>
<accession>A0A849BLS7</accession>
<keyword evidence="1" id="KW-0732">Signal</keyword>
<sequence>MTTRTRTRSTTAVRRPLRGLVAVGGAAALALGLGACGDTAGDEDGTSVEDVNEAESEVEVDGEGDYAYDGLYDTSYADQQDDLIGQEVTLSASVDEVLDDTSFTIAGDGSGLEPLLVVDAGSDTASMVQPDQEVDVSGTVEEVFVLTEVEADLGVDLDDELYAEWEGQTYLSADAVDVGVEEDS</sequence>
<feature type="signal peptide" evidence="1">
    <location>
        <begin position="1"/>
        <end position="40"/>
    </location>
</feature>
<reference evidence="2 3" key="1">
    <citation type="submission" date="2020-05" db="EMBL/GenBank/DDBJ databases">
        <title>MicrobeNet Type strains.</title>
        <authorList>
            <person name="Nicholson A.C."/>
        </authorList>
    </citation>
    <scope>NUCLEOTIDE SEQUENCE [LARGE SCALE GENOMIC DNA]</scope>
    <source>
        <strain evidence="2 3">JCM 14547</strain>
    </source>
</reference>
<organism evidence="2 3">
    <name type="scientific">Pseudokineococcus marinus</name>
    <dbReference type="NCBI Taxonomy" id="351215"/>
    <lineage>
        <taxon>Bacteria</taxon>
        <taxon>Bacillati</taxon>
        <taxon>Actinomycetota</taxon>
        <taxon>Actinomycetes</taxon>
        <taxon>Kineosporiales</taxon>
        <taxon>Kineosporiaceae</taxon>
        <taxon>Pseudokineococcus</taxon>
    </lineage>
</organism>
<dbReference type="EMBL" id="JABEMA010000291">
    <property type="protein sequence ID" value="NNH24229.1"/>
    <property type="molecule type" value="Genomic_DNA"/>
</dbReference>
<proteinExistence type="predicted"/>
<name>A0A849BLS7_9ACTN</name>
<keyword evidence="3" id="KW-1185">Reference proteome</keyword>
<evidence type="ECO:0000313" key="3">
    <source>
        <dbReference type="Proteomes" id="UP000555552"/>
    </source>
</evidence>